<comment type="caution">
    <text evidence="2">The sequence shown here is derived from an EMBL/GenBank/DDBJ whole genome shotgun (WGS) entry which is preliminary data.</text>
</comment>
<dbReference type="SUPFAM" id="SSF47986">
    <property type="entry name" value="DEATH domain"/>
    <property type="match status" value="1"/>
</dbReference>
<evidence type="ECO:0000313" key="3">
    <source>
        <dbReference type="Proteomes" id="UP001174909"/>
    </source>
</evidence>
<dbReference type="AlphaFoldDB" id="A0AA35WHX8"/>
<evidence type="ECO:0000313" key="2">
    <source>
        <dbReference type="EMBL" id="CAI8017876.1"/>
    </source>
</evidence>
<protein>
    <recommendedName>
        <fullName evidence="1">Death domain-containing protein</fullName>
    </recommendedName>
</protein>
<name>A0AA35WHX8_GEOBA</name>
<gene>
    <name evidence="2" type="ORF">GBAR_LOCUS10788</name>
</gene>
<dbReference type="InterPro" id="IPR011029">
    <property type="entry name" value="DEATH-like_dom_sf"/>
</dbReference>
<evidence type="ECO:0000259" key="1">
    <source>
        <dbReference type="Pfam" id="PF00531"/>
    </source>
</evidence>
<dbReference type="InterPro" id="IPR000488">
    <property type="entry name" value="Death_dom"/>
</dbReference>
<dbReference type="EMBL" id="CASHTH010001665">
    <property type="protein sequence ID" value="CAI8017876.1"/>
    <property type="molecule type" value="Genomic_DNA"/>
</dbReference>
<dbReference type="Gene3D" id="1.10.533.10">
    <property type="entry name" value="Death Domain, Fas"/>
    <property type="match status" value="1"/>
</dbReference>
<dbReference type="CDD" id="cd01670">
    <property type="entry name" value="Death"/>
    <property type="match status" value="1"/>
</dbReference>
<dbReference type="Proteomes" id="UP001174909">
    <property type="component" value="Unassembled WGS sequence"/>
</dbReference>
<accession>A0AA35WHX8</accession>
<dbReference type="GO" id="GO:0007165">
    <property type="term" value="P:signal transduction"/>
    <property type="evidence" value="ECO:0007669"/>
    <property type="project" value="InterPro"/>
</dbReference>
<keyword evidence="3" id="KW-1185">Reference proteome</keyword>
<reference evidence="2" key="1">
    <citation type="submission" date="2023-03" db="EMBL/GenBank/DDBJ databases">
        <authorList>
            <person name="Steffen K."/>
            <person name="Cardenas P."/>
        </authorList>
    </citation>
    <scope>NUCLEOTIDE SEQUENCE</scope>
</reference>
<feature type="domain" description="Death" evidence="1">
    <location>
        <begin position="2"/>
        <end position="74"/>
    </location>
</feature>
<dbReference type="Pfam" id="PF00531">
    <property type="entry name" value="Death"/>
    <property type="match status" value="1"/>
</dbReference>
<proteinExistence type="predicted"/>
<sequence length="269" mass="31362">MNMLCGIANKWRQLGTQFGLQRNELEAIKQNNSSPMDWLLEVIATNKARTTDFWWTDIVKALRAMKENRVADRICRKYNIPQSPFHSEDPAEVVVLQLKESSESKLKGKFSALITFAIRFLEKKEEKCFEDFKSYVITFFELDSAVLIATSYRQVFNLISHEKKWDCVNFSPLLEVLGHFIGEESEAICCDYQEAVKAYYATRKLTETISRTDLTKMSRENEPLDLTVHEIEMKLHPHKVSERSLSYIHSVWDSMSSFFFNSLRQDGCR</sequence>
<organism evidence="2 3">
    <name type="scientific">Geodia barretti</name>
    <name type="common">Barrett's horny sponge</name>
    <dbReference type="NCBI Taxonomy" id="519541"/>
    <lineage>
        <taxon>Eukaryota</taxon>
        <taxon>Metazoa</taxon>
        <taxon>Porifera</taxon>
        <taxon>Demospongiae</taxon>
        <taxon>Heteroscleromorpha</taxon>
        <taxon>Tetractinellida</taxon>
        <taxon>Astrophorina</taxon>
        <taxon>Geodiidae</taxon>
        <taxon>Geodia</taxon>
    </lineage>
</organism>